<name>A0A087TKU3_STEMI</name>
<proteinExistence type="predicted"/>
<feature type="non-terminal residue" evidence="1">
    <location>
        <position position="54"/>
    </location>
</feature>
<accession>A0A087TKU3</accession>
<reference evidence="1 2" key="1">
    <citation type="submission" date="2013-11" db="EMBL/GenBank/DDBJ databases">
        <title>Genome sequencing of Stegodyphus mimosarum.</title>
        <authorList>
            <person name="Bechsgaard J."/>
        </authorList>
    </citation>
    <scope>NUCLEOTIDE SEQUENCE [LARGE SCALE GENOMIC DNA]</scope>
</reference>
<organism evidence="1 2">
    <name type="scientific">Stegodyphus mimosarum</name>
    <name type="common">African social velvet spider</name>
    <dbReference type="NCBI Taxonomy" id="407821"/>
    <lineage>
        <taxon>Eukaryota</taxon>
        <taxon>Metazoa</taxon>
        <taxon>Ecdysozoa</taxon>
        <taxon>Arthropoda</taxon>
        <taxon>Chelicerata</taxon>
        <taxon>Arachnida</taxon>
        <taxon>Araneae</taxon>
        <taxon>Araneomorphae</taxon>
        <taxon>Entelegynae</taxon>
        <taxon>Eresoidea</taxon>
        <taxon>Eresidae</taxon>
        <taxon>Stegodyphus</taxon>
    </lineage>
</organism>
<keyword evidence="2" id="KW-1185">Reference proteome</keyword>
<protein>
    <submittedName>
        <fullName evidence="1">Uncharacterized protein</fullName>
    </submittedName>
</protein>
<dbReference type="EMBL" id="KK115682">
    <property type="protein sequence ID" value="KFM65732.1"/>
    <property type="molecule type" value="Genomic_DNA"/>
</dbReference>
<dbReference type="AlphaFoldDB" id="A0A087TKU3"/>
<dbReference type="Proteomes" id="UP000054359">
    <property type="component" value="Unassembled WGS sequence"/>
</dbReference>
<sequence length="54" mass="6060">MLVIMTTKIATGHMLSVSNILSFRQSLDSVCTFLSKKGESLRRISIFTHTESNE</sequence>
<evidence type="ECO:0000313" key="2">
    <source>
        <dbReference type="Proteomes" id="UP000054359"/>
    </source>
</evidence>
<evidence type="ECO:0000313" key="1">
    <source>
        <dbReference type="EMBL" id="KFM65732.1"/>
    </source>
</evidence>
<gene>
    <name evidence="1" type="ORF">X975_16347</name>
</gene>